<organism evidence="7 8">
    <name type="scientific">Brevibacterium linens ATCC 9172</name>
    <dbReference type="NCBI Taxonomy" id="1255617"/>
    <lineage>
        <taxon>Bacteria</taxon>
        <taxon>Bacillati</taxon>
        <taxon>Actinomycetota</taxon>
        <taxon>Actinomycetes</taxon>
        <taxon>Micrococcales</taxon>
        <taxon>Brevibacteriaceae</taxon>
        <taxon>Brevibacterium</taxon>
    </lineage>
</organism>
<dbReference type="InterPro" id="IPR020846">
    <property type="entry name" value="MFS_dom"/>
</dbReference>
<dbReference type="PANTHER" id="PTHR23508">
    <property type="entry name" value="CARBOXYLIC ACID TRANSPORTER PROTEIN HOMOLOG"/>
    <property type="match status" value="1"/>
</dbReference>
<feature type="transmembrane region" description="Helical" evidence="5">
    <location>
        <begin position="281"/>
        <end position="299"/>
    </location>
</feature>
<evidence type="ECO:0000256" key="3">
    <source>
        <dbReference type="ARBA" id="ARBA00022989"/>
    </source>
</evidence>
<dbReference type="GO" id="GO:0005886">
    <property type="term" value="C:plasma membrane"/>
    <property type="evidence" value="ECO:0007669"/>
    <property type="project" value="UniProtKB-SubCell"/>
</dbReference>
<evidence type="ECO:0000256" key="2">
    <source>
        <dbReference type="ARBA" id="ARBA00022692"/>
    </source>
</evidence>
<evidence type="ECO:0000256" key="4">
    <source>
        <dbReference type="ARBA" id="ARBA00023136"/>
    </source>
</evidence>
<keyword evidence="4 5" id="KW-0472">Membrane</keyword>
<dbReference type="InterPro" id="IPR036259">
    <property type="entry name" value="MFS_trans_sf"/>
</dbReference>
<dbReference type="Gene3D" id="1.20.1250.20">
    <property type="entry name" value="MFS general substrate transporter like domains"/>
    <property type="match status" value="2"/>
</dbReference>
<feature type="transmembrane region" description="Helical" evidence="5">
    <location>
        <begin position="311"/>
        <end position="328"/>
    </location>
</feature>
<feature type="transmembrane region" description="Helical" evidence="5">
    <location>
        <begin position="92"/>
        <end position="113"/>
    </location>
</feature>
<evidence type="ECO:0000259" key="6">
    <source>
        <dbReference type="PROSITE" id="PS50850"/>
    </source>
</evidence>
<dbReference type="PROSITE" id="PS50850">
    <property type="entry name" value="MFS"/>
    <property type="match status" value="1"/>
</dbReference>
<dbReference type="AlphaFoldDB" id="A0A2H1IN59"/>
<dbReference type="EMBL" id="FXYY01000005">
    <property type="protein sequence ID" value="SMX76645.1"/>
    <property type="molecule type" value="Genomic_DNA"/>
</dbReference>
<dbReference type="Proteomes" id="UP000234641">
    <property type="component" value="Unassembled WGS sequence"/>
</dbReference>
<evidence type="ECO:0000256" key="5">
    <source>
        <dbReference type="SAM" id="Phobius"/>
    </source>
</evidence>
<feature type="transmembrane region" description="Helical" evidence="5">
    <location>
        <begin position="365"/>
        <end position="388"/>
    </location>
</feature>
<protein>
    <submittedName>
        <fullName evidence="7">Sugar phosphate permease</fullName>
    </submittedName>
</protein>
<proteinExistence type="predicted"/>
<dbReference type="PANTHER" id="PTHR23508:SF10">
    <property type="entry name" value="CARBOXYLIC ACID TRANSPORTER PROTEIN HOMOLOG"/>
    <property type="match status" value="1"/>
</dbReference>
<dbReference type="RefSeq" id="WP_101554307.1">
    <property type="nucleotide sequence ID" value="NZ_FXYY01000005.1"/>
</dbReference>
<name>A0A2H1IN59_BRELN</name>
<keyword evidence="3 5" id="KW-1133">Transmembrane helix</keyword>
<feature type="transmembrane region" description="Helical" evidence="5">
    <location>
        <begin position="334"/>
        <end position="353"/>
    </location>
</feature>
<keyword evidence="2 5" id="KW-0812">Transmembrane</keyword>
<feature type="transmembrane region" description="Helical" evidence="5">
    <location>
        <begin position="61"/>
        <end position="80"/>
    </location>
</feature>
<sequence>MTDQIRDGKTAPPPRGGAYQNVLVAILFAAFGFVFFDRLALDYLSPFFKDELGINNTMLGLLGGIPALTWALSGLFIGVLSDKLDRRKPLLVIMVLAFSCFSALSGLVGGIASLLLVRAMMGIAEGGVLPISQTLVLYSSSEKRRGLNMGLVQGSSDGLLGGVVGPIVTVSMAEAWGWRSAFLFTIVPGLIITLLILFLVKELRLKTTAEATAAPGEEHIAAPTSSIPIEERPATFGAALRNRNVILCVVLAVFFITWFITTQTFAPVYLAEVKGFDAGQIQLVLSGIGLGWVLWGAFVPAFSDRLGRRTTIIIFAFIATLAPLAIIWVDSPGWLFATVILTYTGMGCFALYMATIPAETVSPRIVGSILGLIMGVGEIGGGFIAPAICGVIADNAGLDATFLMCCAASLVVFGLAFFLRETSPRVARRHDHQPEGALR</sequence>
<comment type="subcellular location">
    <subcellularLocation>
        <location evidence="1">Cell membrane</location>
        <topology evidence="1">Multi-pass membrane protein</topology>
    </subcellularLocation>
</comment>
<accession>A0A2H1IN59</accession>
<evidence type="ECO:0000313" key="7">
    <source>
        <dbReference type="EMBL" id="SMX76645.1"/>
    </source>
</evidence>
<dbReference type="GO" id="GO:0046943">
    <property type="term" value="F:carboxylic acid transmembrane transporter activity"/>
    <property type="evidence" value="ECO:0007669"/>
    <property type="project" value="TreeGrafter"/>
</dbReference>
<dbReference type="SUPFAM" id="SSF103473">
    <property type="entry name" value="MFS general substrate transporter"/>
    <property type="match status" value="1"/>
</dbReference>
<gene>
    <name evidence="7" type="ORF">BLIN9172_01279</name>
</gene>
<feature type="transmembrane region" description="Helical" evidence="5">
    <location>
        <begin position="182"/>
        <end position="200"/>
    </location>
</feature>
<dbReference type="Pfam" id="PF07690">
    <property type="entry name" value="MFS_1"/>
    <property type="match status" value="1"/>
</dbReference>
<evidence type="ECO:0000256" key="1">
    <source>
        <dbReference type="ARBA" id="ARBA00004651"/>
    </source>
</evidence>
<evidence type="ECO:0000313" key="8">
    <source>
        <dbReference type="Proteomes" id="UP000234641"/>
    </source>
</evidence>
<feature type="transmembrane region" description="Helical" evidence="5">
    <location>
        <begin position="400"/>
        <end position="419"/>
    </location>
</feature>
<dbReference type="InterPro" id="IPR011701">
    <property type="entry name" value="MFS"/>
</dbReference>
<feature type="domain" description="Major facilitator superfamily (MFS) profile" evidence="6">
    <location>
        <begin position="23"/>
        <end position="424"/>
    </location>
</feature>
<reference evidence="7 8" key="1">
    <citation type="submission" date="2017-03" db="EMBL/GenBank/DDBJ databases">
        <authorList>
            <person name="Afonso C.L."/>
            <person name="Miller P.J."/>
            <person name="Scott M.A."/>
            <person name="Spackman E."/>
            <person name="Goraichik I."/>
            <person name="Dimitrov K.M."/>
            <person name="Suarez D.L."/>
            <person name="Swayne D.E."/>
        </authorList>
    </citation>
    <scope>NUCLEOTIDE SEQUENCE [LARGE SCALE GENOMIC DNA]</scope>
    <source>
        <strain evidence="7 8">ATCC 9172</strain>
    </source>
</reference>
<feature type="transmembrane region" description="Helical" evidence="5">
    <location>
        <begin position="21"/>
        <end position="41"/>
    </location>
</feature>
<feature type="transmembrane region" description="Helical" evidence="5">
    <location>
        <begin position="244"/>
        <end position="261"/>
    </location>
</feature>